<reference evidence="1 2" key="1">
    <citation type="journal article" date="2011" name="Mol. Biol. Evol.">
        <title>Comparative genomic analysis of fruiting body formation in Myxococcales.</title>
        <authorList>
            <person name="Huntley S."/>
            <person name="Hamann N."/>
            <person name="Wegener-Feldbrugge S."/>
            <person name="Treuner-Lange A."/>
            <person name="Kube M."/>
            <person name="Reinhardt R."/>
            <person name="Klages S."/>
            <person name="Muller R."/>
            <person name="Ronning C.M."/>
            <person name="Nierman W.C."/>
            <person name="Sogaard-Andersen L."/>
        </authorList>
    </citation>
    <scope>NUCLEOTIDE SEQUENCE [LARGE SCALE GENOMIC DNA]</scope>
    <source>
        <strain evidence="1 2">DW4/3-1</strain>
    </source>
</reference>
<dbReference type="AlphaFoldDB" id="E3FK88"/>
<dbReference type="KEGG" id="sur:STAUR_7702"/>
<evidence type="ECO:0000313" key="1">
    <source>
        <dbReference type="EMBL" id="ADO75457.1"/>
    </source>
</evidence>
<evidence type="ECO:0000313" key="2">
    <source>
        <dbReference type="Proteomes" id="UP000001351"/>
    </source>
</evidence>
<dbReference type="HOGENOM" id="CLU_2262123_0_0_7"/>
<dbReference type="RefSeq" id="WP_013377979.1">
    <property type="nucleotide sequence ID" value="NC_014623.1"/>
</dbReference>
<protein>
    <submittedName>
        <fullName evidence="1">Conserved uncharacterized protein</fullName>
    </submittedName>
</protein>
<proteinExistence type="predicted"/>
<accession>E3FK88</accession>
<name>E3FK88_STIAD</name>
<organism evidence="1 2">
    <name type="scientific">Stigmatella aurantiaca (strain DW4/3-1)</name>
    <dbReference type="NCBI Taxonomy" id="378806"/>
    <lineage>
        <taxon>Bacteria</taxon>
        <taxon>Pseudomonadati</taxon>
        <taxon>Myxococcota</taxon>
        <taxon>Myxococcia</taxon>
        <taxon>Myxococcales</taxon>
        <taxon>Cystobacterineae</taxon>
        <taxon>Archangiaceae</taxon>
        <taxon>Stigmatella</taxon>
    </lineage>
</organism>
<sequence length="103" mass="10557">MDNVKGSTDSVASALSKLAARPPGLGNRGLSGVNGAFTRYLDYGSNQLPWLHGALGGTTMLTNAASEVADSNMELGILRMTGPRLQAAMSGSMLLAAKCAACR</sequence>
<dbReference type="Proteomes" id="UP000001351">
    <property type="component" value="Chromosome"/>
</dbReference>
<dbReference type="EMBL" id="CP002271">
    <property type="protein sequence ID" value="ADO75457.1"/>
    <property type="molecule type" value="Genomic_DNA"/>
</dbReference>
<dbReference type="STRING" id="378806.STAUR_7702"/>
<gene>
    <name evidence="1" type="ordered locus">STAUR_7702</name>
</gene>
<keyword evidence="2" id="KW-1185">Reference proteome</keyword>